<evidence type="ECO:0000313" key="2">
    <source>
        <dbReference type="EMBL" id="CAI9548800.1"/>
    </source>
</evidence>
<evidence type="ECO:0000313" key="3">
    <source>
        <dbReference type="Proteomes" id="UP001162483"/>
    </source>
</evidence>
<name>A0ABN9BME7_9NEOB</name>
<gene>
    <name evidence="2" type="ORF">SPARVUS_LOCUS3223252</name>
</gene>
<reference evidence="2" key="1">
    <citation type="submission" date="2023-05" db="EMBL/GenBank/DDBJ databases">
        <authorList>
            <person name="Stuckert A."/>
        </authorList>
    </citation>
    <scope>NUCLEOTIDE SEQUENCE</scope>
</reference>
<comment type="caution">
    <text evidence="2">The sequence shown here is derived from an EMBL/GenBank/DDBJ whole genome shotgun (WGS) entry which is preliminary data.</text>
</comment>
<protein>
    <submittedName>
        <fullName evidence="2">Uncharacterized protein</fullName>
    </submittedName>
</protein>
<organism evidence="2 3">
    <name type="scientific">Staurois parvus</name>
    <dbReference type="NCBI Taxonomy" id="386267"/>
    <lineage>
        <taxon>Eukaryota</taxon>
        <taxon>Metazoa</taxon>
        <taxon>Chordata</taxon>
        <taxon>Craniata</taxon>
        <taxon>Vertebrata</taxon>
        <taxon>Euteleostomi</taxon>
        <taxon>Amphibia</taxon>
        <taxon>Batrachia</taxon>
        <taxon>Anura</taxon>
        <taxon>Neobatrachia</taxon>
        <taxon>Ranoidea</taxon>
        <taxon>Ranidae</taxon>
        <taxon>Staurois</taxon>
    </lineage>
</organism>
<feature type="non-terminal residue" evidence="2">
    <location>
        <position position="1"/>
    </location>
</feature>
<sequence>IRSFGSTAGTASSGEAVAPSQQARQWAPGHQALDRLARQRAYGSPGMTAGSESIGTIAGTGSGTGSSGSTAGIESTGLIGSSGWISSSCWLEASG</sequence>
<accession>A0ABN9BME7</accession>
<dbReference type="Proteomes" id="UP001162483">
    <property type="component" value="Unassembled WGS sequence"/>
</dbReference>
<feature type="region of interest" description="Disordered" evidence="1">
    <location>
        <begin position="1"/>
        <end position="73"/>
    </location>
</feature>
<evidence type="ECO:0000256" key="1">
    <source>
        <dbReference type="SAM" id="MobiDB-lite"/>
    </source>
</evidence>
<dbReference type="EMBL" id="CATNWA010004836">
    <property type="protein sequence ID" value="CAI9548800.1"/>
    <property type="molecule type" value="Genomic_DNA"/>
</dbReference>
<feature type="compositionally biased region" description="Low complexity" evidence="1">
    <location>
        <begin position="1"/>
        <end position="14"/>
    </location>
</feature>
<keyword evidence="3" id="KW-1185">Reference proteome</keyword>
<proteinExistence type="predicted"/>